<dbReference type="PANTHER" id="PTHR37423">
    <property type="entry name" value="SOLUBLE LYTIC MUREIN TRANSGLYCOSYLASE-RELATED"/>
    <property type="match status" value="1"/>
</dbReference>
<dbReference type="PANTHER" id="PTHR37423:SF2">
    <property type="entry name" value="MEMBRANE-BOUND LYTIC MUREIN TRANSGLYCOSYLASE C"/>
    <property type="match status" value="1"/>
</dbReference>
<evidence type="ECO:0000259" key="2">
    <source>
        <dbReference type="Pfam" id="PF01464"/>
    </source>
</evidence>
<dbReference type="Gene3D" id="1.10.530.10">
    <property type="match status" value="1"/>
</dbReference>
<evidence type="ECO:0000313" key="3">
    <source>
        <dbReference type="EMBL" id="GLI33439.1"/>
    </source>
</evidence>
<reference evidence="3" key="1">
    <citation type="submission" date="2022-12" db="EMBL/GenBank/DDBJ databases">
        <title>Reference genome sequencing for broad-spectrum identification of bacterial and archaeal isolates by mass spectrometry.</title>
        <authorList>
            <person name="Sekiguchi Y."/>
            <person name="Tourlousse D.M."/>
        </authorList>
    </citation>
    <scope>NUCLEOTIDE SEQUENCE</scope>
    <source>
        <strain evidence="3">ASRB1</strain>
    </source>
</reference>
<dbReference type="EMBL" id="BSDR01000001">
    <property type="protein sequence ID" value="GLI33439.1"/>
    <property type="molecule type" value="Genomic_DNA"/>
</dbReference>
<dbReference type="AlphaFoldDB" id="A0A9W6FRW9"/>
<organism evidence="3 4">
    <name type="scientific">Desulforhabdus amnigena</name>
    <dbReference type="NCBI Taxonomy" id="40218"/>
    <lineage>
        <taxon>Bacteria</taxon>
        <taxon>Pseudomonadati</taxon>
        <taxon>Thermodesulfobacteriota</taxon>
        <taxon>Syntrophobacteria</taxon>
        <taxon>Syntrophobacterales</taxon>
        <taxon>Syntrophobacteraceae</taxon>
        <taxon>Desulforhabdus</taxon>
    </lineage>
</organism>
<feature type="domain" description="Transglycosylase SLT" evidence="2">
    <location>
        <begin position="1"/>
        <end position="65"/>
    </location>
</feature>
<accession>A0A9W6FRW9</accession>
<comment type="similarity">
    <text evidence="1">Belongs to the transglycosylase Slt family.</text>
</comment>
<dbReference type="SUPFAM" id="SSF53955">
    <property type="entry name" value="Lysozyme-like"/>
    <property type="match status" value="1"/>
</dbReference>
<keyword evidence="4" id="KW-1185">Reference proteome</keyword>
<proteinExistence type="inferred from homology"/>
<gene>
    <name evidence="3" type="ORF">DAMNIGENAA_08720</name>
</gene>
<comment type="caution">
    <text evidence="3">The sequence shown here is derived from an EMBL/GenBank/DDBJ whole genome shotgun (WGS) entry which is preliminary data.</text>
</comment>
<protein>
    <recommendedName>
        <fullName evidence="2">Transglycosylase SLT domain-containing protein</fullName>
    </recommendedName>
</protein>
<evidence type="ECO:0000256" key="1">
    <source>
        <dbReference type="ARBA" id="ARBA00007734"/>
    </source>
</evidence>
<dbReference type="InterPro" id="IPR008258">
    <property type="entry name" value="Transglycosylase_SLT_dom_1"/>
</dbReference>
<name>A0A9W6FRW9_9BACT</name>
<sequence>MQLMPSTARDMGVKDPFDPEENIKGGVRYLKYLLKRFNNDVTLALAAYNAGPETVKRYGSVPPYNETKEYLKKVLEFYSQYKRKT</sequence>
<dbReference type="CDD" id="cd00254">
    <property type="entry name" value="LT-like"/>
    <property type="match status" value="1"/>
</dbReference>
<dbReference type="Proteomes" id="UP001144372">
    <property type="component" value="Unassembled WGS sequence"/>
</dbReference>
<dbReference type="Pfam" id="PF01464">
    <property type="entry name" value="SLT"/>
    <property type="match status" value="1"/>
</dbReference>
<dbReference type="InterPro" id="IPR023346">
    <property type="entry name" value="Lysozyme-like_dom_sf"/>
</dbReference>
<evidence type="ECO:0000313" key="4">
    <source>
        <dbReference type="Proteomes" id="UP001144372"/>
    </source>
</evidence>